<gene>
    <name evidence="1" type="ORF">SAMN05660282_01895</name>
</gene>
<dbReference type="Proteomes" id="UP000199065">
    <property type="component" value="Unassembled WGS sequence"/>
</dbReference>
<evidence type="ECO:0008006" key="3">
    <source>
        <dbReference type="Google" id="ProtNLM"/>
    </source>
</evidence>
<dbReference type="Pfam" id="PF17249">
    <property type="entry name" value="DUF5318"/>
    <property type="match status" value="1"/>
</dbReference>
<protein>
    <recommendedName>
        <fullName evidence="3">DUF5318 domain-containing protein</fullName>
    </recommendedName>
</protein>
<evidence type="ECO:0000313" key="1">
    <source>
        <dbReference type="EMBL" id="SFG77116.1"/>
    </source>
</evidence>
<organism evidence="1 2">
    <name type="scientific">Corynebacterium spheniscorum</name>
    <dbReference type="NCBI Taxonomy" id="185761"/>
    <lineage>
        <taxon>Bacteria</taxon>
        <taxon>Bacillati</taxon>
        <taxon>Actinomycetota</taxon>
        <taxon>Actinomycetes</taxon>
        <taxon>Mycobacteriales</taxon>
        <taxon>Corynebacteriaceae</taxon>
        <taxon>Corynebacterium</taxon>
    </lineage>
</organism>
<dbReference type="AlphaFoldDB" id="A0A1I2UQI7"/>
<dbReference type="STRING" id="185761.SAMN05660282_01895"/>
<dbReference type="EMBL" id="FOPJ01000014">
    <property type="protein sequence ID" value="SFG77116.1"/>
    <property type="molecule type" value="Genomic_DNA"/>
</dbReference>
<reference evidence="1 2" key="1">
    <citation type="submission" date="2016-10" db="EMBL/GenBank/DDBJ databases">
        <authorList>
            <person name="de Groot N.N."/>
        </authorList>
    </citation>
    <scope>NUCLEOTIDE SEQUENCE [LARGE SCALE GENOMIC DNA]</scope>
    <source>
        <strain>J11</strain>
        <strain evidence="2">PG 39</strain>
    </source>
</reference>
<dbReference type="InterPro" id="IPR035169">
    <property type="entry name" value="DUF5318"/>
</dbReference>
<evidence type="ECO:0000313" key="2">
    <source>
        <dbReference type="Proteomes" id="UP000199065"/>
    </source>
</evidence>
<proteinExistence type="predicted"/>
<accession>A0A1I2UQI7</accession>
<sequence>MLRWGTVPAYRNLLSHALQRRRVLRRLKAGLIEREDVCDADGILVAAAEFHGEESPTPCPICGKPLKDVMWVYGASAPSATVAGELVENPSGTARSEAELEALIDQVFQRSSKAEPLSVHWVEVCPRCRWNFLNATAEAVRG</sequence>
<keyword evidence="2" id="KW-1185">Reference proteome</keyword>
<name>A0A1I2UQI7_9CORY</name>